<evidence type="ECO:0000313" key="3">
    <source>
        <dbReference type="Proteomes" id="UP000240708"/>
    </source>
</evidence>
<name>A0A2P8EAT6_9BACT</name>
<dbReference type="Pfam" id="PF11363">
    <property type="entry name" value="DUF3164"/>
    <property type="match status" value="1"/>
</dbReference>
<dbReference type="InterPro" id="IPR021505">
    <property type="entry name" value="Phage_B3_Orf6"/>
</dbReference>
<dbReference type="RefSeq" id="WP_106566484.1">
    <property type="nucleotide sequence ID" value="NZ_PYGF01000002.1"/>
</dbReference>
<proteinExistence type="predicted"/>
<dbReference type="OrthoDB" id="670235at2"/>
<dbReference type="EMBL" id="PYGF01000002">
    <property type="protein sequence ID" value="PSL06565.1"/>
    <property type="molecule type" value="Genomic_DNA"/>
</dbReference>
<feature type="coiled-coil region" evidence="1">
    <location>
        <begin position="23"/>
        <end position="68"/>
    </location>
</feature>
<dbReference type="Proteomes" id="UP000240708">
    <property type="component" value="Unassembled WGS sequence"/>
</dbReference>
<reference evidence="2 3" key="1">
    <citation type="submission" date="2018-03" db="EMBL/GenBank/DDBJ databases">
        <title>Genomic Encyclopedia of Archaeal and Bacterial Type Strains, Phase II (KMG-II): from individual species to whole genera.</title>
        <authorList>
            <person name="Goeker M."/>
        </authorList>
    </citation>
    <scope>NUCLEOTIDE SEQUENCE [LARGE SCALE GENOMIC DNA]</scope>
    <source>
        <strain evidence="2 3">DSM 28057</strain>
    </source>
</reference>
<gene>
    <name evidence="2" type="ORF">CLV48_102382</name>
</gene>
<comment type="caution">
    <text evidence="2">The sequence shown here is derived from an EMBL/GenBank/DDBJ whole genome shotgun (WGS) entry which is preliminary data.</text>
</comment>
<sequence>MNEAILNKPVSELTTEELDQLLKERALKAKAEKERKERAYQNRKNELVRELVHNAEEIRTLLKEFKDQAFDKLKDHYGVMKEFGDVKSNNKGNFQLKSDDGAYKVEFSNQVIKEFDERAEMAAHHLEDFLLTHVKKKDTAMYEYIKGVTEKKNDKFDINLVGRLFKMEDKFDHPSWIKAIELFKASYVEVDSAQYVRFFKRNDQSGKYENINLNFASV</sequence>
<evidence type="ECO:0000256" key="1">
    <source>
        <dbReference type="SAM" id="Coils"/>
    </source>
</evidence>
<keyword evidence="1" id="KW-0175">Coiled coil</keyword>
<keyword evidence="3" id="KW-1185">Reference proteome</keyword>
<accession>A0A2P8EAT6</accession>
<evidence type="ECO:0000313" key="2">
    <source>
        <dbReference type="EMBL" id="PSL06565.1"/>
    </source>
</evidence>
<organism evidence="2 3">
    <name type="scientific">Cecembia rubra</name>
    <dbReference type="NCBI Taxonomy" id="1485585"/>
    <lineage>
        <taxon>Bacteria</taxon>
        <taxon>Pseudomonadati</taxon>
        <taxon>Bacteroidota</taxon>
        <taxon>Cytophagia</taxon>
        <taxon>Cytophagales</taxon>
        <taxon>Cyclobacteriaceae</taxon>
        <taxon>Cecembia</taxon>
    </lineage>
</organism>
<protein>
    <submittedName>
        <fullName evidence="2">Uncharacterized protein DUF3164</fullName>
    </submittedName>
</protein>
<dbReference type="AlphaFoldDB" id="A0A2P8EAT6"/>